<feature type="compositionally biased region" description="Polar residues" evidence="8">
    <location>
        <begin position="695"/>
        <end position="708"/>
    </location>
</feature>
<comment type="similarity">
    <text evidence="2">Belongs to the peptidase C19 family.</text>
</comment>
<feature type="compositionally biased region" description="Polar residues" evidence="8">
    <location>
        <begin position="2149"/>
        <end position="2159"/>
    </location>
</feature>
<feature type="region of interest" description="Disordered" evidence="8">
    <location>
        <begin position="1735"/>
        <end position="1873"/>
    </location>
</feature>
<dbReference type="GO" id="GO:0004843">
    <property type="term" value="F:cysteine-type deubiquitinase activity"/>
    <property type="evidence" value="ECO:0007669"/>
    <property type="project" value="UniProtKB-EC"/>
</dbReference>
<evidence type="ECO:0000313" key="11">
    <source>
        <dbReference type="EMBL" id="KAK5118390.1"/>
    </source>
</evidence>
<keyword evidence="4" id="KW-0645">Protease</keyword>
<dbReference type="Gene3D" id="3.90.70.10">
    <property type="entry name" value="Cysteine proteinases"/>
    <property type="match status" value="2"/>
</dbReference>
<feature type="compositionally biased region" description="Polar residues" evidence="8">
    <location>
        <begin position="465"/>
        <end position="482"/>
    </location>
</feature>
<dbReference type="GO" id="GO:0016579">
    <property type="term" value="P:protein deubiquitination"/>
    <property type="evidence" value="ECO:0007669"/>
    <property type="project" value="InterPro"/>
</dbReference>
<dbReference type="InterPro" id="IPR038765">
    <property type="entry name" value="Papain-like_cys_pep_sf"/>
</dbReference>
<feature type="region of interest" description="Disordered" evidence="8">
    <location>
        <begin position="2122"/>
        <end position="2195"/>
    </location>
</feature>
<dbReference type="PROSITE" id="PS00972">
    <property type="entry name" value="USP_1"/>
    <property type="match status" value="1"/>
</dbReference>
<feature type="compositionally biased region" description="Basic and acidic residues" evidence="8">
    <location>
        <begin position="1626"/>
        <end position="1636"/>
    </location>
</feature>
<dbReference type="PANTHER" id="PTHR21646">
    <property type="entry name" value="UBIQUITIN CARBOXYL-TERMINAL HYDROLASE"/>
    <property type="match status" value="1"/>
</dbReference>
<evidence type="ECO:0000256" key="8">
    <source>
        <dbReference type="SAM" id="MobiDB-lite"/>
    </source>
</evidence>
<evidence type="ECO:0000256" key="1">
    <source>
        <dbReference type="ARBA" id="ARBA00000707"/>
    </source>
</evidence>
<dbReference type="Gene3D" id="3.30.2230.10">
    <property type="entry name" value="DUSP-like"/>
    <property type="match status" value="1"/>
</dbReference>
<accession>A0AAN7TPZ4</accession>
<keyword evidence="6" id="KW-0378">Hydrolase</keyword>
<feature type="compositionally biased region" description="Acidic residues" evidence="8">
    <location>
        <begin position="2131"/>
        <end position="2141"/>
    </location>
</feature>
<feature type="region of interest" description="Disordered" evidence="8">
    <location>
        <begin position="388"/>
        <end position="417"/>
    </location>
</feature>
<feature type="region of interest" description="Disordered" evidence="8">
    <location>
        <begin position="1212"/>
        <end position="1249"/>
    </location>
</feature>
<feature type="region of interest" description="Disordered" evidence="8">
    <location>
        <begin position="1616"/>
        <end position="1652"/>
    </location>
</feature>
<evidence type="ECO:0000259" key="9">
    <source>
        <dbReference type="PROSITE" id="PS50235"/>
    </source>
</evidence>
<name>A0AAN7TPZ4_9PEZI</name>
<dbReference type="Pfam" id="PF06337">
    <property type="entry name" value="DUSP"/>
    <property type="match status" value="1"/>
</dbReference>
<feature type="region of interest" description="Disordered" evidence="8">
    <location>
        <begin position="2262"/>
        <end position="2286"/>
    </location>
</feature>
<dbReference type="Proteomes" id="UP001310890">
    <property type="component" value="Unassembled WGS sequence"/>
</dbReference>
<feature type="compositionally biased region" description="Polar residues" evidence="8">
    <location>
        <begin position="2167"/>
        <end position="2194"/>
    </location>
</feature>
<dbReference type="InterPro" id="IPR028889">
    <property type="entry name" value="USP"/>
</dbReference>
<dbReference type="InterPro" id="IPR018200">
    <property type="entry name" value="USP_CS"/>
</dbReference>
<feature type="compositionally biased region" description="Basic and acidic residues" evidence="8">
    <location>
        <begin position="568"/>
        <end position="578"/>
    </location>
</feature>
<dbReference type="InterPro" id="IPR050185">
    <property type="entry name" value="Ub_carboxyl-term_hydrolase"/>
</dbReference>
<evidence type="ECO:0000256" key="4">
    <source>
        <dbReference type="ARBA" id="ARBA00022670"/>
    </source>
</evidence>
<feature type="domain" description="USP" evidence="9">
    <location>
        <begin position="1256"/>
        <end position="2107"/>
    </location>
</feature>
<evidence type="ECO:0000256" key="3">
    <source>
        <dbReference type="ARBA" id="ARBA00012759"/>
    </source>
</evidence>
<feature type="region of interest" description="Disordered" evidence="8">
    <location>
        <begin position="465"/>
        <end position="484"/>
    </location>
</feature>
<proteinExistence type="inferred from homology"/>
<feature type="domain" description="DUSP" evidence="10">
    <location>
        <begin position="878"/>
        <end position="1003"/>
    </location>
</feature>
<dbReference type="GO" id="GO:0006508">
    <property type="term" value="P:proteolysis"/>
    <property type="evidence" value="ECO:0007669"/>
    <property type="project" value="UniProtKB-KW"/>
</dbReference>
<feature type="region of interest" description="Disordered" evidence="8">
    <location>
        <begin position="553"/>
        <end position="604"/>
    </location>
</feature>
<evidence type="ECO:0000259" key="10">
    <source>
        <dbReference type="PROSITE" id="PS51283"/>
    </source>
</evidence>
<dbReference type="EMBL" id="JAVRRL010000002">
    <property type="protein sequence ID" value="KAK5118390.1"/>
    <property type="molecule type" value="Genomic_DNA"/>
</dbReference>
<feature type="compositionally biased region" description="Low complexity" evidence="8">
    <location>
        <begin position="395"/>
        <end position="405"/>
    </location>
</feature>
<dbReference type="InterPro" id="IPR001394">
    <property type="entry name" value="Peptidase_C19_UCH"/>
</dbReference>
<evidence type="ECO:0000256" key="5">
    <source>
        <dbReference type="ARBA" id="ARBA00022786"/>
    </source>
</evidence>
<dbReference type="SUPFAM" id="SSF54001">
    <property type="entry name" value="Cysteine proteinases"/>
    <property type="match status" value="1"/>
</dbReference>
<dbReference type="PANTHER" id="PTHR21646:SF24">
    <property type="entry name" value="UBIQUITIN CARBOXYL-TERMINAL HYDROLASE"/>
    <property type="match status" value="1"/>
</dbReference>
<feature type="compositionally biased region" description="Acidic residues" evidence="8">
    <location>
        <begin position="1763"/>
        <end position="1776"/>
    </location>
</feature>
<comment type="caution">
    <text evidence="11">The sequence shown here is derived from an EMBL/GenBank/DDBJ whole genome shotgun (WGS) entry which is preliminary data.</text>
</comment>
<keyword evidence="5" id="KW-0833">Ubl conjugation pathway</keyword>
<evidence type="ECO:0000256" key="6">
    <source>
        <dbReference type="ARBA" id="ARBA00022801"/>
    </source>
</evidence>
<feature type="compositionally biased region" description="Polar residues" evidence="8">
    <location>
        <begin position="122"/>
        <end position="144"/>
    </location>
</feature>
<protein>
    <recommendedName>
        <fullName evidence="3">ubiquitinyl hydrolase 1</fullName>
        <ecNumber evidence="3">3.4.19.12</ecNumber>
    </recommendedName>
</protein>
<dbReference type="Pfam" id="PF00443">
    <property type="entry name" value="UCH"/>
    <property type="match status" value="1"/>
</dbReference>
<feature type="compositionally biased region" description="Low complexity" evidence="8">
    <location>
        <begin position="1224"/>
        <end position="1243"/>
    </location>
</feature>
<dbReference type="SUPFAM" id="SSF143791">
    <property type="entry name" value="DUSP-like"/>
    <property type="match status" value="1"/>
</dbReference>
<dbReference type="EC" id="3.4.19.12" evidence="3"/>
<keyword evidence="7" id="KW-0788">Thiol protease</keyword>
<feature type="compositionally biased region" description="Polar residues" evidence="8">
    <location>
        <begin position="65"/>
        <end position="79"/>
    </location>
</feature>
<evidence type="ECO:0000313" key="12">
    <source>
        <dbReference type="Proteomes" id="UP001310890"/>
    </source>
</evidence>
<feature type="region of interest" description="Disordered" evidence="8">
    <location>
        <begin position="666"/>
        <end position="711"/>
    </location>
</feature>
<organism evidence="11 12">
    <name type="scientific">Meristemomyces frigidus</name>
    <dbReference type="NCBI Taxonomy" id="1508187"/>
    <lineage>
        <taxon>Eukaryota</taxon>
        <taxon>Fungi</taxon>
        <taxon>Dikarya</taxon>
        <taxon>Ascomycota</taxon>
        <taxon>Pezizomycotina</taxon>
        <taxon>Dothideomycetes</taxon>
        <taxon>Dothideomycetidae</taxon>
        <taxon>Mycosphaerellales</taxon>
        <taxon>Teratosphaeriaceae</taxon>
        <taxon>Meristemomyces</taxon>
    </lineage>
</organism>
<dbReference type="InterPro" id="IPR006615">
    <property type="entry name" value="Pept_C19_DUSP"/>
</dbReference>
<feature type="compositionally biased region" description="Basic residues" evidence="8">
    <location>
        <begin position="1812"/>
        <end position="1838"/>
    </location>
</feature>
<feature type="compositionally biased region" description="Low complexity" evidence="8">
    <location>
        <begin position="1743"/>
        <end position="1758"/>
    </location>
</feature>
<feature type="region of interest" description="Disordered" evidence="8">
    <location>
        <begin position="724"/>
        <end position="881"/>
    </location>
</feature>
<feature type="compositionally biased region" description="Polar residues" evidence="8">
    <location>
        <begin position="841"/>
        <end position="855"/>
    </location>
</feature>
<feature type="region of interest" description="Disordered" evidence="8">
    <location>
        <begin position="41"/>
        <end position="175"/>
    </location>
</feature>
<sequence>MDPQSQAFTPYSTNSDTWKLQTDVVRVQQVQADHGERIARLERRQDEEARVKSVWGSGSPFPSVLSGTPQQVPLQQPPSDQFRGFDDEATTLMSSLHLDAEDEPRRGLGAASRANSVRFDESANQNHFSHSSRPSMDFMSRTSSGLGGLQMGERTTSHKSEGRASSVHSLRSAASGRANSMLGESSFSLTGSNQSPVDAPGVTPGLLLLGSVPAIIRCWMNTNFKHDALLYAAVCSGSYKSHLYLPLIQKLGFEHRITVSSDDVRTIQLPVYFPEATLHPASSRSSSPAPQLPALTITFSVVDNAMEHDSEAIQVIIGSDVLRAHNADILFSSNSMTMFDDDRSKLSIPLVRPEDEAVFKKLYVSSGEPQLQSAPSRPVEQLKEQSYLSGLGHNSPSGPASSATASPPPGKYRPPGAIAAEFSTGESAKAGVSGLEFDARSTSRSSTLSRPSLTLINTSADTQEQLNDASVQNTSSRTSSTPAIWGNWRKDGNTTPAAVASASSATTASNALDWANAGRSREAAYQRKESGIKVLKPKSATRTVSTTLSGPVIAAASPSADGSNGKSRFFDEGRRRSGPDSVLGKSATTAATGDGKKENQVPGTPTIAPVLVKTKTNPVGGASAFSWLNTGAGANSPTITTASSSLKKRRLAPFIHDTFDSEEAQFDHQGLQAHHATSSPSSSPQPFHHSDAPSPVSSQTTTRHTSPHSALPPHIHEEVLMSQEGSGGLTGRSSPSEQMAGISLGGESMFGSENGATTMGRKRTGSPGQSVLGARSVSPAKRSAADMDGEDELEVHQLEAAPRSFEKKQVDGPPEYEQALDGMRSQDTSMDVTEDIAVPSTEGTQTANSSATSFSEDPPPYTETSDHPLKPEPEYTTEELDEQVSRVMRAVQQGSLDLGDKGVVVSKVWLSRVLSRTSEGLKSGDFPKEARQGAIGPVDNLSVVPEGGFDSEISDGRGSTFIPLKAGLQLGEDIEILPKEVWGVVVGSYGMAPGQHQISRYAVDTSPPESVQQNIQYELYPPTITLRKVPKSTSSKRSPTPRNSMEKIRLMQAQRARGQSSDDDAIKLVASRSDRFQKFLERSKAVSDIRPTTKVKLWRLLNPHNVVVDRLDAAQTAALSPTASCAASPSKAAMFNDSTLVLPSSEFKNMGVGKDIEYIDAKDETNNSNYNGKSTLETFGIFEDQTIILEEQIDGPAGGAFASDLKKRLNKPSLTLGKQEDSRAGSTTTSGRTSPAPGSMLTRGRARRDGRTRGVAGLTNLGNTCYMNSALQCIRSVEELAIYFLMNKYKHEINANNPLGHKGAMAKVYAGVLSGIYGDNAGGSFSPSDFKRTLGRIQPMFSGYGQQDSQEFLSFLVDALHEDLNRIEKKPYIENPDSDDARVRDQEYVEELGKIYRLNHQKRNESVCMDLFSGFYKNTMECPVCDKVSVTFDPYSLLTVQIPHENNFSHPITFVPRRGRPINHQLDIEKNATWRTVKEKVASKHPGVLADHLWVAEVYNQKIYKVYADDRETLVEAGINNKDYIYFFELDAVPTNFTRRFESSPRALGISMESRKADCMSVPIFSRQHNRFGNWDMTLHPLYISLTREEAQDFEIILKKVLIAVAQQTSRPILTENGYELEDDDKTSSRVEKDEAAIEDGAQVSDSSVPSEDGYVEVSISKSVESGKSDAGIEAINGQIKGNPIPKHFMDPQYHIPEALRNGLFGLNYGQSDGGLNCASLASISSGSVRNMCERVKQPVRRASSSSVSDESTTSAATGQVSEESEESDADDDEGPDLVLGGEQPLQASTPDSGHVESGEDLPDEPIERFNRRGGGKHGGRHGGKRRGNKRDRKLKTYSHKERQANRGGRGSGDSQPSQQSPRVNGNTDDDDNQFYIKLGEGIVLDWHADGLDGLFGGKKDDPEELRGHWLSSSTCELDFIHDPELAAKQERRKARKSHGVTLEDCFQETGKREILSEDNAWYCNRCKEMRQAAKTLEIWTAPEILIVHLKRFGGSRMARDKIDVLVDYPIEGLDLTKKIGSKEDGKEYLYDLFAVDNHFGGLGGGHYTAIAKNFYDKEWYDYNGEYRYVSLWLCSANEFTDSMCSKIGRDAKLHSAAAYLLFYRRRSDKPLGPQYLQDLVTEFRNPTETETTDDIDGEESGEGRLGGPTSSLHGSSSGLVAAGADTNGSPRSTRNGLSGVGSTLTRTQSQNEESPLGLLNGKAISGPVRPAHLQYGSQGNTGSWGFDGLEAGRGVALQPSIDHEADEEPTDNLMRAVGDDHYDAADNDSTAAGLPSDAGSDSRLLDDFDDEGAFLPAYDMPRRNDVGMLFGEEDYGAFQDERSPDSGALHREDVEMEGSVEEIHLAPALTMEDNDLDEKMALDPALVAVDGATETSGRHEKAD</sequence>
<feature type="compositionally biased region" description="Basic and acidic residues" evidence="8">
    <location>
        <begin position="864"/>
        <end position="873"/>
    </location>
</feature>
<evidence type="ECO:0000256" key="2">
    <source>
        <dbReference type="ARBA" id="ARBA00009085"/>
    </source>
</evidence>
<dbReference type="PROSITE" id="PS50235">
    <property type="entry name" value="USP_3"/>
    <property type="match status" value="1"/>
</dbReference>
<dbReference type="PROSITE" id="PS00973">
    <property type="entry name" value="USP_2"/>
    <property type="match status" value="1"/>
</dbReference>
<reference evidence="11" key="1">
    <citation type="submission" date="2023-08" db="EMBL/GenBank/DDBJ databases">
        <title>Black Yeasts Isolated from many extreme environments.</title>
        <authorList>
            <person name="Coleine C."/>
            <person name="Stajich J.E."/>
            <person name="Selbmann L."/>
        </authorList>
    </citation>
    <scope>NUCLEOTIDE SEQUENCE</scope>
    <source>
        <strain evidence="11">CCFEE 5401</strain>
    </source>
</reference>
<gene>
    <name evidence="11" type="ORF">LTR62_002904</name>
</gene>
<feature type="compositionally biased region" description="Low complexity" evidence="8">
    <location>
        <begin position="674"/>
        <end position="687"/>
    </location>
</feature>
<comment type="catalytic activity">
    <reaction evidence="1">
        <text>Thiol-dependent hydrolysis of ester, thioester, amide, peptide and isopeptide bonds formed by the C-terminal Gly of ubiquitin (a 76-residue protein attached to proteins as an intracellular targeting signal).</text>
        <dbReference type="EC" id="3.4.19.12"/>
    </reaction>
</comment>
<feature type="compositionally biased region" description="Low complexity" evidence="8">
    <location>
        <begin position="1853"/>
        <end position="1863"/>
    </location>
</feature>
<dbReference type="InterPro" id="IPR035927">
    <property type="entry name" value="DUSP-like_sf"/>
</dbReference>
<dbReference type="PROSITE" id="PS51283">
    <property type="entry name" value="DUSP"/>
    <property type="match status" value="1"/>
</dbReference>
<evidence type="ECO:0000256" key="7">
    <source>
        <dbReference type="ARBA" id="ARBA00022807"/>
    </source>
</evidence>
<feature type="compositionally biased region" description="Basic and acidic residues" evidence="8">
    <location>
        <begin position="41"/>
        <end position="51"/>
    </location>
</feature>